<comment type="caution">
    <text evidence="2">The sequence shown here is derived from an EMBL/GenBank/DDBJ whole genome shotgun (WGS) entry which is preliminary data.</text>
</comment>
<feature type="region of interest" description="Disordered" evidence="1">
    <location>
        <begin position="40"/>
        <end position="67"/>
    </location>
</feature>
<evidence type="ECO:0000256" key="1">
    <source>
        <dbReference type="SAM" id="MobiDB-lite"/>
    </source>
</evidence>
<evidence type="ECO:0000313" key="3">
    <source>
        <dbReference type="Proteomes" id="UP000499080"/>
    </source>
</evidence>
<proteinExistence type="predicted"/>
<sequence>MNRQFGRDIGNLPDSIALHLDHGSENISLNIKNELFPTKNVSSKSVERQNDIPSEVVPSQRNENAPPKYVLSPKSLNPVNKYKNIADKRLRINKDMDGTSSITKTLSVDQMSASDRSENTPLKHIFSTKCFNPVNKYANTVYERKNTQKDIDDLRNHNDVVEICDFQRMILVLGDRQGIEYVLSTSHNSEGSHENLEENSTKRKKKPKKKTSEI</sequence>
<dbReference type="AlphaFoldDB" id="A0A4Y2HDR7"/>
<feature type="compositionally biased region" description="Basic residues" evidence="1">
    <location>
        <begin position="202"/>
        <end position="214"/>
    </location>
</feature>
<keyword evidence="3" id="KW-1185">Reference proteome</keyword>
<feature type="compositionally biased region" description="Basic and acidic residues" evidence="1">
    <location>
        <begin position="190"/>
        <end position="201"/>
    </location>
</feature>
<reference evidence="2 3" key="1">
    <citation type="journal article" date="2019" name="Sci. Rep.">
        <title>Orb-weaving spider Araneus ventricosus genome elucidates the spidroin gene catalogue.</title>
        <authorList>
            <person name="Kono N."/>
            <person name="Nakamura H."/>
            <person name="Ohtoshi R."/>
            <person name="Moran D.A.P."/>
            <person name="Shinohara A."/>
            <person name="Yoshida Y."/>
            <person name="Fujiwara M."/>
            <person name="Mori M."/>
            <person name="Tomita M."/>
            <person name="Arakawa K."/>
        </authorList>
    </citation>
    <scope>NUCLEOTIDE SEQUENCE [LARGE SCALE GENOMIC DNA]</scope>
</reference>
<evidence type="ECO:0000313" key="2">
    <source>
        <dbReference type="EMBL" id="GBM63419.1"/>
    </source>
</evidence>
<protein>
    <submittedName>
        <fullName evidence="2">Uncharacterized protein</fullName>
    </submittedName>
</protein>
<dbReference type="Proteomes" id="UP000499080">
    <property type="component" value="Unassembled WGS sequence"/>
</dbReference>
<accession>A0A4Y2HDR7</accession>
<gene>
    <name evidence="2" type="ORF">AVEN_82268_1</name>
</gene>
<organism evidence="2 3">
    <name type="scientific">Araneus ventricosus</name>
    <name type="common">Orbweaver spider</name>
    <name type="synonym">Epeira ventricosa</name>
    <dbReference type="NCBI Taxonomy" id="182803"/>
    <lineage>
        <taxon>Eukaryota</taxon>
        <taxon>Metazoa</taxon>
        <taxon>Ecdysozoa</taxon>
        <taxon>Arthropoda</taxon>
        <taxon>Chelicerata</taxon>
        <taxon>Arachnida</taxon>
        <taxon>Araneae</taxon>
        <taxon>Araneomorphae</taxon>
        <taxon>Entelegynae</taxon>
        <taxon>Araneoidea</taxon>
        <taxon>Araneidae</taxon>
        <taxon>Araneus</taxon>
    </lineage>
</organism>
<name>A0A4Y2HDR7_ARAVE</name>
<feature type="region of interest" description="Disordered" evidence="1">
    <location>
        <begin position="184"/>
        <end position="214"/>
    </location>
</feature>
<dbReference type="EMBL" id="BGPR01001866">
    <property type="protein sequence ID" value="GBM63419.1"/>
    <property type="molecule type" value="Genomic_DNA"/>
</dbReference>